<dbReference type="PANTHER" id="PTHR18866">
    <property type="entry name" value="CARBOXYLASE:PYRUVATE/ACETYL-COA/PROPIONYL-COA CARBOXYLASE"/>
    <property type="match status" value="1"/>
</dbReference>
<dbReference type="InterPro" id="IPR005481">
    <property type="entry name" value="BC-like_N"/>
</dbReference>
<dbReference type="SMART" id="SM00796">
    <property type="entry name" value="AHS1"/>
    <property type="match status" value="1"/>
</dbReference>
<evidence type="ECO:0000256" key="5">
    <source>
        <dbReference type="ARBA" id="ARBA00022840"/>
    </source>
</evidence>
<feature type="domain" description="Biotin carboxylation" evidence="10">
    <location>
        <begin position="16"/>
        <end position="462"/>
    </location>
</feature>
<dbReference type="Gene3D" id="2.40.50.100">
    <property type="match status" value="1"/>
</dbReference>
<dbReference type="SUPFAM" id="SSF52440">
    <property type="entry name" value="PreATP-grasp domain"/>
    <property type="match status" value="1"/>
</dbReference>
<dbReference type="InterPro" id="IPR014084">
    <property type="entry name" value="Urea_COase"/>
</dbReference>
<feature type="domain" description="ATP-grasp" evidence="9">
    <location>
        <begin position="135"/>
        <end position="332"/>
    </location>
</feature>
<dbReference type="InterPro" id="IPR011764">
    <property type="entry name" value="Biotin_carboxylation_dom"/>
</dbReference>
<name>A0AAW4XI44_RHORH</name>
<keyword evidence="4" id="KW-0378">Hydrolase</keyword>
<dbReference type="GO" id="GO:0046872">
    <property type="term" value="F:metal ion binding"/>
    <property type="evidence" value="ECO:0007669"/>
    <property type="project" value="InterPro"/>
</dbReference>
<dbReference type="SUPFAM" id="SSF160467">
    <property type="entry name" value="PH0987 N-terminal domain-like"/>
    <property type="match status" value="1"/>
</dbReference>
<evidence type="ECO:0000256" key="7">
    <source>
        <dbReference type="PROSITE-ProRule" id="PRU00409"/>
    </source>
</evidence>
<dbReference type="GO" id="GO:0005524">
    <property type="term" value="F:ATP binding"/>
    <property type="evidence" value="ECO:0007669"/>
    <property type="project" value="UniProtKB-UniRule"/>
</dbReference>
<evidence type="ECO:0000256" key="1">
    <source>
        <dbReference type="ARBA" id="ARBA00001953"/>
    </source>
</evidence>
<dbReference type="InterPro" id="IPR011054">
    <property type="entry name" value="Rudment_hybrid_motif"/>
</dbReference>
<accession>A0AAW4XI44</accession>
<dbReference type="PROSITE" id="PS00867">
    <property type="entry name" value="CPSASE_2"/>
    <property type="match status" value="1"/>
</dbReference>
<keyword evidence="3 7" id="KW-0547">Nucleotide-binding</keyword>
<protein>
    <submittedName>
        <fullName evidence="11">Urea carboxylase</fullName>
        <ecNumber evidence="11">6.3.4.6</ecNumber>
    </submittedName>
</protein>
<evidence type="ECO:0000313" key="11">
    <source>
        <dbReference type="EMBL" id="MCD2112262.1"/>
    </source>
</evidence>
<dbReference type="Pfam" id="PF02682">
    <property type="entry name" value="CT_C_D"/>
    <property type="match status" value="1"/>
</dbReference>
<dbReference type="NCBIfam" id="TIGR02712">
    <property type="entry name" value="urea_carbox"/>
    <property type="match status" value="1"/>
</dbReference>
<gene>
    <name evidence="11" type="primary">uca</name>
    <name evidence="11" type="ORF">LQ384_14210</name>
</gene>
<dbReference type="Gene3D" id="2.40.100.10">
    <property type="entry name" value="Cyclophilin-like"/>
    <property type="match status" value="2"/>
</dbReference>
<organism evidence="11 12">
    <name type="scientific">Rhodococcus rhodochrous</name>
    <dbReference type="NCBI Taxonomy" id="1829"/>
    <lineage>
        <taxon>Bacteria</taxon>
        <taxon>Bacillati</taxon>
        <taxon>Actinomycetota</taxon>
        <taxon>Actinomycetes</taxon>
        <taxon>Mycobacteriales</taxon>
        <taxon>Nocardiaceae</taxon>
        <taxon>Rhodococcus</taxon>
    </lineage>
</organism>
<proteinExistence type="predicted"/>
<dbReference type="SUPFAM" id="SSF51230">
    <property type="entry name" value="Single hybrid motif"/>
    <property type="match status" value="1"/>
</dbReference>
<dbReference type="Pfam" id="PF02626">
    <property type="entry name" value="CT_A_B"/>
    <property type="match status" value="1"/>
</dbReference>
<comment type="cofactor">
    <cofactor evidence="1">
        <name>biotin</name>
        <dbReference type="ChEBI" id="CHEBI:57586"/>
    </cofactor>
</comment>
<dbReference type="Pfam" id="PF00289">
    <property type="entry name" value="Biotin_carb_N"/>
    <property type="match status" value="1"/>
</dbReference>
<dbReference type="AlphaFoldDB" id="A0AAW4XI44"/>
<dbReference type="InterPro" id="IPR005482">
    <property type="entry name" value="Biotin_COase_C"/>
</dbReference>
<dbReference type="PROSITE" id="PS50975">
    <property type="entry name" value="ATP_GRASP"/>
    <property type="match status" value="1"/>
</dbReference>
<dbReference type="EC" id="6.3.4.6" evidence="11"/>
<dbReference type="InterPro" id="IPR011053">
    <property type="entry name" value="Single_hybrid_motif"/>
</dbReference>
<reference evidence="11" key="1">
    <citation type="submission" date="2021-11" db="EMBL/GenBank/DDBJ databases">
        <title>Development of a sustainable strategy for remediation of hydrocarbon-contaminated territories based on the waste exchange concept.</title>
        <authorList>
            <person name="Elkin A."/>
        </authorList>
    </citation>
    <scope>NUCLEOTIDE SEQUENCE</scope>
    <source>
        <strain evidence="11">IEGM 757</strain>
    </source>
</reference>
<dbReference type="PROSITE" id="PS50968">
    <property type="entry name" value="BIOTINYL_LIPOYL"/>
    <property type="match status" value="1"/>
</dbReference>
<dbReference type="InterPro" id="IPR005479">
    <property type="entry name" value="CPAse_ATP-bd"/>
</dbReference>
<sequence length="1213" mass="129440">MSTKTYTEASVPSTFAFDTLLVANRGEIACRIMRSAHKLGLKTVAVYSDADAAAAHVELADIAVRLGPAPAAESYLRADLVVEAALATGAGAIHPGYGFLSENAEFAAACEAAGIAFVGPTPDQLRVFGDKHTAREAARAVGAPLVPGSGLLDSLDDALAAAEDIGYPVMLKAVGGGGGIGMQACHSADDLRGAYERVIRLATANFSSSGVFLERFVPRARHVEVQVFGDGHGRTISLGTRDCSLQRRNQKVVEEAPAPNLPDHIVEQMLSCSRALASSVRYRSAGTVEFVYDVDRGEVSFLEMNTRLQVEHPVTEEVTGVDLVEWMLRLARGDDSMLDGVPDSGPEITAHAVEARVYAEDPGRDHRPSAGLLTHVEFPAHTRIETWVDTGTEVGTFYDPMLAKVIVRGESRRTAFAGLAEALDDTRIHGVQTNLSQLRRICSEATVLDAEHVTTTLADIHPAGRRIDVLRAGTMTTVQDFPGRIGLWEVGIPPSGPMDDLSFRAANVAVGNPEGAPGLECTLLGPRLEFSDPTIVCVTGAPTEVTVDGVPVPMWEPVEVPAGSVLEVAAPVDAGLRTYVAVRGGLDVPLYHGSASTFTLGGFGGPTGRALATGDVLGLASGETLTDPAAVPTGIRPAFGHTWHLAVTEGPQPAPAYFTADDLQQFYDATWTVQTHANRTGIRLDGPKPTWSRTDGGDAGLHPSNLHDNPYSVGALNVSGDTPILLGPDGPSLGGFACPLTVVSGHRWKLGQIRPGDSLRFVPVTDEGAVELRNSAARGADLPPVARQSAPDGGRLGRIEPFLDHPEVVYLRGGDDNILVEYGDMVLDLGLRMWVHALSEALAATRLPGIVDVTPGVRSLHIHFDPGVLPQYRLLGVLQDLETELPATRDLVVPSRTVRLPLSFDDPSIAEAISRYRSGVRDEAPWLPSNTEFIRRINGFDSVEQVRDTVFDAEYLVLGLGDVYLGAPLAVPLDPRHRLVTTKYNPARTWTPSDAVGIGGKYLCVYGMESPGGYQLVGRTIPIWSGYRQTGPFEEDKPWLFRFFDRIVWEAVTPEQLLEHRAAAKAGRFDADISDGIFALADHLRFLEDNVDSIDAFHAAQSRAFDSEKQAWLEAGEFDRVDSEPIEVSTVGDPLAGMPPGAVVVDAPMVGNVWRVEVAEGDTVAAGDTAVILEAMKLEMPVPSKTTGTVLKVLVSPGTKVAPGTPLLVIGAV</sequence>
<dbReference type="NCBIfam" id="TIGR00724">
    <property type="entry name" value="urea_amlyse_rel"/>
    <property type="match status" value="1"/>
</dbReference>
<evidence type="ECO:0000313" key="12">
    <source>
        <dbReference type="Proteomes" id="UP001198630"/>
    </source>
</evidence>
<dbReference type="Gene3D" id="3.30.470.20">
    <property type="entry name" value="ATP-grasp fold, B domain"/>
    <property type="match status" value="1"/>
</dbReference>
<dbReference type="SUPFAM" id="SSF51246">
    <property type="entry name" value="Rudiment single hybrid motif"/>
    <property type="match status" value="1"/>
</dbReference>
<dbReference type="InterPro" id="IPR050856">
    <property type="entry name" value="Biotin_carboxylase_complex"/>
</dbReference>
<dbReference type="Pfam" id="PF00364">
    <property type="entry name" value="Biotin_lipoyl"/>
    <property type="match status" value="1"/>
</dbReference>
<evidence type="ECO:0000256" key="6">
    <source>
        <dbReference type="ARBA" id="ARBA00023267"/>
    </source>
</evidence>
<keyword evidence="2 11" id="KW-0436">Ligase</keyword>
<dbReference type="InterPro" id="IPR016185">
    <property type="entry name" value="PreATP-grasp_dom_sf"/>
</dbReference>
<evidence type="ECO:0000256" key="3">
    <source>
        <dbReference type="ARBA" id="ARBA00022741"/>
    </source>
</evidence>
<dbReference type="InterPro" id="IPR003833">
    <property type="entry name" value="CT_C_D"/>
</dbReference>
<dbReference type="Proteomes" id="UP001198630">
    <property type="component" value="Unassembled WGS sequence"/>
</dbReference>
<evidence type="ECO:0000259" key="8">
    <source>
        <dbReference type="PROSITE" id="PS50968"/>
    </source>
</evidence>
<dbReference type="FunFam" id="3.40.50.20:FF:000010">
    <property type="entry name" value="Propionyl-CoA carboxylase subunit alpha"/>
    <property type="match status" value="1"/>
</dbReference>
<dbReference type="InterPro" id="IPR003778">
    <property type="entry name" value="CT_A_B"/>
</dbReference>
<comment type="caution">
    <text evidence="11">The sequence shown here is derived from an EMBL/GenBank/DDBJ whole genome shotgun (WGS) entry which is preliminary data.</text>
</comment>
<dbReference type="Pfam" id="PF02786">
    <property type="entry name" value="CPSase_L_D2"/>
    <property type="match status" value="1"/>
</dbReference>
<feature type="domain" description="Lipoyl-binding" evidence="8">
    <location>
        <begin position="1128"/>
        <end position="1211"/>
    </location>
</feature>
<dbReference type="InterPro" id="IPR011761">
    <property type="entry name" value="ATP-grasp"/>
</dbReference>
<dbReference type="SUPFAM" id="SSF56059">
    <property type="entry name" value="Glutathione synthetase ATP-binding domain-like"/>
    <property type="match status" value="1"/>
</dbReference>
<dbReference type="CDD" id="cd06850">
    <property type="entry name" value="biotinyl_domain"/>
    <property type="match status" value="1"/>
</dbReference>
<dbReference type="GO" id="GO:0016787">
    <property type="term" value="F:hydrolase activity"/>
    <property type="evidence" value="ECO:0007669"/>
    <property type="project" value="UniProtKB-KW"/>
</dbReference>
<keyword evidence="6" id="KW-0092">Biotin</keyword>
<dbReference type="InterPro" id="IPR029000">
    <property type="entry name" value="Cyclophilin-like_dom_sf"/>
</dbReference>
<dbReference type="PROSITE" id="PS50979">
    <property type="entry name" value="BC"/>
    <property type="match status" value="1"/>
</dbReference>
<dbReference type="Gene3D" id="3.30.1360.40">
    <property type="match status" value="1"/>
</dbReference>
<dbReference type="SUPFAM" id="SSF50891">
    <property type="entry name" value="Cyclophilin-like"/>
    <property type="match status" value="2"/>
</dbReference>
<dbReference type="EMBL" id="JAJNCO010000007">
    <property type="protein sequence ID" value="MCD2112262.1"/>
    <property type="molecule type" value="Genomic_DNA"/>
</dbReference>
<dbReference type="GO" id="GO:0004847">
    <property type="term" value="F:urea carboxylase activity"/>
    <property type="evidence" value="ECO:0007669"/>
    <property type="project" value="UniProtKB-EC"/>
</dbReference>
<dbReference type="SMART" id="SM00797">
    <property type="entry name" value="AHS2"/>
    <property type="match status" value="1"/>
</dbReference>
<evidence type="ECO:0000256" key="4">
    <source>
        <dbReference type="ARBA" id="ARBA00022801"/>
    </source>
</evidence>
<dbReference type="Pfam" id="PF02785">
    <property type="entry name" value="Biotin_carb_C"/>
    <property type="match status" value="1"/>
</dbReference>
<keyword evidence="5 7" id="KW-0067">ATP-binding</keyword>
<dbReference type="InterPro" id="IPR000089">
    <property type="entry name" value="Biotin_lipoyl"/>
</dbReference>
<evidence type="ECO:0000256" key="2">
    <source>
        <dbReference type="ARBA" id="ARBA00022598"/>
    </source>
</evidence>
<evidence type="ECO:0000259" key="10">
    <source>
        <dbReference type="PROSITE" id="PS50979"/>
    </source>
</evidence>
<evidence type="ECO:0000259" key="9">
    <source>
        <dbReference type="PROSITE" id="PS50975"/>
    </source>
</evidence>
<dbReference type="SMART" id="SM00878">
    <property type="entry name" value="Biotin_carb_C"/>
    <property type="match status" value="1"/>
</dbReference>
<dbReference type="PANTHER" id="PTHR18866:SF128">
    <property type="entry name" value="UREA AMIDOLYASE"/>
    <property type="match status" value="1"/>
</dbReference>
<dbReference type="RefSeq" id="WP_230791005.1">
    <property type="nucleotide sequence ID" value="NZ_JAJNCO010000007.1"/>
</dbReference>